<name>E6JZR6_PARDN</name>
<dbReference type="InterPro" id="IPR036771">
    <property type="entry name" value="ATPsynth_dsu/esu_N"/>
</dbReference>
<keyword evidence="12" id="KW-1185">Reference proteome</keyword>
<dbReference type="eggNOG" id="COG0355">
    <property type="taxonomic scope" value="Bacteria"/>
</dbReference>
<protein>
    <recommendedName>
        <fullName evidence="8">ATP synthase epsilon chain</fullName>
    </recommendedName>
    <alternativeName>
        <fullName evidence="8">ATP synthase F1 sector epsilon subunit</fullName>
    </alternativeName>
    <alternativeName>
        <fullName evidence="8">F-ATPase epsilon subunit</fullName>
    </alternativeName>
</protein>
<dbReference type="GO" id="GO:0045259">
    <property type="term" value="C:proton-transporting ATP synthase complex"/>
    <property type="evidence" value="ECO:0007669"/>
    <property type="project" value="UniProtKB-KW"/>
</dbReference>
<organism evidence="11 12">
    <name type="scientific">Parascardovia denticolens DSM 10105 = JCM 12538</name>
    <dbReference type="NCBI Taxonomy" id="864564"/>
    <lineage>
        <taxon>Bacteria</taxon>
        <taxon>Bacillati</taxon>
        <taxon>Actinomycetota</taxon>
        <taxon>Actinomycetes</taxon>
        <taxon>Bifidobacteriales</taxon>
        <taxon>Bifidobacteriaceae</taxon>
        <taxon>Parascardovia</taxon>
    </lineage>
</organism>
<dbReference type="HOGENOM" id="CLU_084338_4_0_11"/>
<dbReference type="HAMAP" id="MF_00530">
    <property type="entry name" value="ATP_synth_epsil_bac"/>
    <property type="match status" value="1"/>
</dbReference>
<comment type="function">
    <text evidence="8">Produces ATP from ADP in the presence of a proton gradient across the membrane.</text>
</comment>
<feature type="region of interest" description="Disordered" evidence="9">
    <location>
        <begin position="87"/>
        <end position="107"/>
    </location>
</feature>
<evidence type="ECO:0000256" key="5">
    <source>
        <dbReference type="ARBA" id="ARBA00023136"/>
    </source>
</evidence>
<dbReference type="GO" id="GO:0005886">
    <property type="term" value="C:plasma membrane"/>
    <property type="evidence" value="ECO:0007669"/>
    <property type="project" value="UniProtKB-SubCell"/>
</dbReference>
<evidence type="ECO:0000256" key="4">
    <source>
        <dbReference type="ARBA" id="ARBA00023065"/>
    </source>
</evidence>
<comment type="caution">
    <text evidence="11">The sequence shown here is derived from an EMBL/GenBank/DDBJ whole genome shotgun (WGS) entry which is preliminary data.</text>
</comment>
<keyword evidence="8" id="KW-0375">Hydrogen ion transport</keyword>
<keyword evidence="7 8" id="KW-0066">ATP synthesis</keyword>
<gene>
    <name evidence="8" type="primary">atpC</name>
    <name evidence="11" type="ORF">HMPREF0620_0217</name>
</gene>
<comment type="subunit">
    <text evidence="8">F-type ATPases have 2 components, CF(1) - the catalytic core - and CF(0) - the membrane proton channel. CF(1) has five subunits: alpha(3), beta(3), gamma(1), delta(1), epsilon(1). CF(0) has three main subunits: a, b and c.</text>
</comment>
<evidence type="ECO:0000256" key="9">
    <source>
        <dbReference type="SAM" id="MobiDB-lite"/>
    </source>
</evidence>
<keyword evidence="8" id="KW-1003">Cell membrane</keyword>
<dbReference type="Pfam" id="PF02823">
    <property type="entry name" value="ATP-synt_DE_N"/>
    <property type="match status" value="1"/>
</dbReference>
<dbReference type="InterPro" id="IPR001469">
    <property type="entry name" value="ATP_synth_F1_dsu/esu"/>
</dbReference>
<evidence type="ECO:0000256" key="8">
    <source>
        <dbReference type="HAMAP-Rule" id="MF_00530"/>
    </source>
</evidence>
<dbReference type="RefSeq" id="WP_006288634.1">
    <property type="nucleotide sequence ID" value="NZ_AP012333.1"/>
</dbReference>
<comment type="subcellular location">
    <subcellularLocation>
        <location evidence="1 8">Cell membrane</location>
        <topology evidence="1 8">Peripheral membrane protein</topology>
    </subcellularLocation>
</comment>
<evidence type="ECO:0000256" key="7">
    <source>
        <dbReference type="ARBA" id="ARBA00023310"/>
    </source>
</evidence>
<reference evidence="11 12" key="1">
    <citation type="submission" date="2010-12" db="EMBL/GenBank/DDBJ databases">
        <authorList>
            <person name="Muzny D."/>
            <person name="Qin X."/>
            <person name="Buhay C."/>
            <person name="Dugan-Rocha S."/>
            <person name="Ding Y."/>
            <person name="Chen G."/>
            <person name="Hawes A."/>
            <person name="Holder M."/>
            <person name="Jhangiani S."/>
            <person name="Johnson A."/>
            <person name="Khan Z."/>
            <person name="Li Z."/>
            <person name="Liu W."/>
            <person name="Liu X."/>
            <person name="Perez L."/>
            <person name="Shen H."/>
            <person name="Wang Q."/>
            <person name="Watt J."/>
            <person name="Xi L."/>
            <person name="Xin Y."/>
            <person name="Zhou J."/>
            <person name="Deng J."/>
            <person name="Jiang H."/>
            <person name="Liu Y."/>
            <person name="Qu J."/>
            <person name="Song X.-Z."/>
            <person name="Zhang L."/>
            <person name="Villasana D."/>
            <person name="Johnson A."/>
            <person name="Liu J."/>
            <person name="Liyanage D."/>
            <person name="Lorensuhewa L."/>
            <person name="Robinson T."/>
            <person name="Song A."/>
            <person name="Song B.-B."/>
            <person name="Dinh H."/>
            <person name="Thornton R."/>
            <person name="Coyle M."/>
            <person name="Francisco L."/>
            <person name="Jackson L."/>
            <person name="Javaid M."/>
            <person name="Korchina V."/>
            <person name="Kovar C."/>
            <person name="Mata R."/>
            <person name="Mathew T."/>
            <person name="Ngo R."/>
            <person name="Nguyen L."/>
            <person name="Nguyen N."/>
            <person name="Okwuonu G."/>
            <person name="Ongeri F."/>
            <person name="Pham C."/>
            <person name="Simmons D."/>
            <person name="Wilczek-Boney K."/>
            <person name="Hale W."/>
            <person name="Jakkamsetti A."/>
            <person name="Pham P."/>
            <person name="Ruth R."/>
            <person name="San Lucas F."/>
            <person name="Warren J."/>
            <person name="Zhang J."/>
            <person name="Zhao Z."/>
            <person name="Zhou C."/>
            <person name="Zhu D."/>
            <person name="Lee S."/>
            <person name="Bess C."/>
            <person name="Blankenburg K."/>
            <person name="Forbes L."/>
            <person name="Fu Q."/>
            <person name="Gubbala S."/>
            <person name="Hirani K."/>
            <person name="Jayaseelan J.C."/>
            <person name="Lara F."/>
            <person name="Munidasa M."/>
            <person name="Palculict T."/>
            <person name="Patil S."/>
            <person name="Pu L.-L."/>
            <person name="Saada N."/>
            <person name="Tang L."/>
            <person name="Weissenberger G."/>
            <person name="Zhu Y."/>
            <person name="Hemphill L."/>
            <person name="Shang Y."/>
            <person name="Youmans B."/>
            <person name="Ayvaz T."/>
            <person name="Ross M."/>
            <person name="Santibanez J."/>
            <person name="Aqrawi P."/>
            <person name="Gross S."/>
            <person name="Joshi V."/>
            <person name="Fowler G."/>
            <person name="Nazareth L."/>
            <person name="Reid J."/>
            <person name="Worley K."/>
            <person name="Petrosino J."/>
            <person name="Highlander S."/>
            <person name="Gibbs R."/>
        </authorList>
    </citation>
    <scope>NUCLEOTIDE SEQUENCE [LARGE SCALE GENOMIC DNA]</scope>
    <source>
        <strain evidence="11 12">DSM 10105</strain>
    </source>
</reference>
<evidence type="ECO:0000313" key="11">
    <source>
        <dbReference type="EMBL" id="EFT83212.1"/>
    </source>
</evidence>
<evidence type="ECO:0000259" key="10">
    <source>
        <dbReference type="Pfam" id="PF02823"/>
    </source>
</evidence>
<dbReference type="EMBL" id="AEON01000001">
    <property type="protein sequence ID" value="EFT83212.1"/>
    <property type="molecule type" value="Genomic_DNA"/>
</dbReference>
<comment type="similarity">
    <text evidence="2 8">Belongs to the ATPase epsilon chain family.</text>
</comment>
<keyword evidence="6 8" id="KW-0139">CF(1)</keyword>
<dbReference type="AlphaFoldDB" id="E6JZR6"/>
<dbReference type="Gene3D" id="2.60.15.10">
    <property type="entry name" value="F0F1 ATP synthase delta/epsilon subunit, N-terminal"/>
    <property type="match status" value="1"/>
</dbReference>
<evidence type="ECO:0000256" key="3">
    <source>
        <dbReference type="ARBA" id="ARBA00022448"/>
    </source>
</evidence>
<keyword evidence="3 8" id="KW-0813">Transport</keyword>
<feature type="domain" description="ATP synthase F1 complex delta/epsilon subunit N-terminal" evidence="10">
    <location>
        <begin position="9"/>
        <end position="86"/>
    </location>
</feature>
<keyword evidence="4 8" id="KW-0406">Ion transport</keyword>
<dbReference type="SUPFAM" id="SSF51344">
    <property type="entry name" value="Epsilon subunit of F1F0-ATP synthase N-terminal domain"/>
    <property type="match status" value="1"/>
</dbReference>
<evidence type="ECO:0000256" key="2">
    <source>
        <dbReference type="ARBA" id="ARBA00005712"/>
    </source>
</evidence>
<proteinExistence type="inferred from homology"/>
<dbReference type="PATRIC" id="fig|864564.6.peg.1497"/>
<dbReference type="Proteomes" id="UP000004946">
    <property type="component" value="Chromosome"/>
</dbReference>
<sequence length="107" mass="11365">MADSDKSVMKVDIAASDRPIWSGEATYVVVPATNGAMGILPDHEPILSLLTEGKLVVTEPSGNKHSFLVRDGFVSFDSNTVTVAVEHSSQEEYGFPEEADGSPKGKA</sequence>
<dbReference type="GO" id="GO:0005524">
    <property type="term" value="F:ATP binding"/>
    <property type="evidence" value="ECO:0007669"/>
    <property type="project" value="UniProtKB-UniRule"/>
</dbReference>
<keyword evidence="5 8" id="KW-0472">Membrane</keyword>
<dbReference type="CDD" id="cd12152">
    <property type="entry name" value="F1-ATPase_delta"/>
    <property type="match status" value="1"/>
</dbReference>
<evidence type="ECO:0000256" key="1">
    <source>
        <dbReference type="ARBA" id="ARBA00004202"/>
    </source>
</evidence>
<dbReference type="PANTHER" id="PTHR13822:SF10">
    <property type="entry name" value="ATP SYNTHASE EPSILON CHAIN, CHLOROPLASTIC"/>
    <property type="match status" value="1"/>
</dbReference>
<dbReference type="GO" id="GO:0046933">
    <property type="term" value="F:proton-transporting ATP synthase activity, rotational mechanism"/>
    <property type="evidence" value="ECO:0007669"/>
    <property type="project" value="UniProtKB-UniRule"/>
</dbReference>
<evidence type="ECO:0000313" key="12">
    <source>
        <dbReference type="Proteomes" id="UP000004946"/>
    </source>
</evidence>
<dbReference type="PANTHER" id="PTHR13822">
    <property type="entry name" value="ATP SYNTHASE DELTA/EPSILON CHAIN"/>
    <property type="match status" value="1"/>
</dbReference>
<accession>E6JZR6</accession>
<dbReference type="InterPro" id="IPR020546">
    <property type="entry name" value="ATP_synth_F1_dsu/esu_N"/>
</dbReference>
<dbReference type="KEGG" id="pdo:PSDT_1366"/>
<evidence type="ECO:0000256" key="6">
    <source>
        <dbReference type="ARBA" id="ARBA00023196"/>
    </source>
</evidence>
<dbReference type="NCBIfam" id="NF009977">
    <property type="entry name" value="PRK13442.1"/>
    <property type="match status" value="1"/>
</dbReference>